<reference evidence="1 2" key="1">
    <citation type="submission" date="2018-12" db="EMBL/GenBank/DDBJ databases">
        <authorList>
            <consortium name="Pathogen Informatics"/>
        </authorList>
    </citation>
    <scope>NUCLEOTIDE SEQUENCE [LARGE SCALE GENOMIC DNA]</scope>
    <source>
        <strain evidence="1 2">NCTC13193</strain>
    </source>
</reference>
<evidence type="ECO:0000313" key="1">
    <source>
        <dbReference type="EMBL" id="VEI70523.1"/>
    </source>
</evidence>
<dbReference type="Proteomes" id="UP000270487">
    <property type="component" value="Chromosome"/>
</dbReference>
<evidence type="ECO:0000313" key="2">
    <source>
        <dbReference type="Proteomes" id="UP000270487"/>
    </source>
</evidence>
<protein>
    <submittedName>
        <fullName evidence="1">Uncharacterized protein</fullName>
    </submittedName>
</protein>
<sequence length="359" mass="39657">MNTVKQVIPAAAINLVGFSLLEPCTPMQRFFPSWYNVWEAWLHKKANAKAGSDQWLFRRFGIDSEMLPEEALRKANYRGWLNDMSAACAQAVAPLGSKGEFRLRNERNALIYCDSWGEASVFEGVNSWRDSLSVDILPKGIVRDYGIKDFTCKLRGERNGLVSALRMAQDCLNSNMADNVIICGQFRSFPALVFSEAEHFPLSSKRGPIPANSQFSVERVGCLILKKQPGQGVALHLSDYQALSGSTQRRALQLADHCKRYLATDTQVVLGVTPPALSFRAVQRQAFEQLPAGLACVSLSELYGDSGCMNPALAWQYLLQSNITGHSLLSVLDGEGGAWLLENWVPQACHLPSNQRGTS</sequence>
<dbReference type="EMBL" id="LR134492">
    <property type="protein sequence ID" value="VEI70523.1"/>
    <property type="molecule type" value="Genomic_DNA"/>
</dbReference>
<proteinExistence type="predicted"/>
<gene>
    <name evidence="1" type="ORF">NCTC13193_03027</name>
</gene>
<organism evidence="1 2">
    <name type="scientific">Serratia fonticola</name>
    <dbReference type="NCBI Taxonomy" id="47917"/>
    <lineage>
        <taxon>Bacteria</taxon>
        <taxon>Pseudomonadati</taxon>
        <taxon>Pseudomonadota</taxon>
        <taxon>Gammaproteobacteria</taxon>
        <taxon>Enterobacterales</taxon>
        <taxon>Yersiniaceae</taxon>
        <taxon>Serratia</taxon>
    </lineage>
</organism>
<accession>A0A3S4XMQ3</accession>
<dbReference type="AlphaFoldDB" id="A0A3S4XMQ3"/>
<name>A0A3S4XMQ3_SERFO</name>